<dbReference type="AlphaFoldDB" id="A0ABC9E649"/>
<evidence type="ECO:0000313" key="2">
    <source>
        <dbReference type="EMBL" id="CAL5052395.1"/>
    </source>
</evidence>
<reference evidence="2" key="1">
    <citation type="submission" date="2024-10" db="EMBL/GenBank/DDBJ databases">
        <authorList>
            <person name="Ryan C."/>
        </authorList>
    </citation>
    <scope>NUCLEOTIDE SEQUENCE [LARGE SCALE GENOMIC DNA]</scope>
</reference>
<organism evidence="2 3">
    <name type="scientific">Urochloa decumbens</name>
    <dbReference type="NCBI Taxonomy" id="240449"/>
    <lineage>
        <taxon>Eukaryota</taxon>
        <taxon>Viridiplantae</taxon>
        <taxon>Streptophyta</taxon>
        <taxon>Embryophyta</taxon>
        <taxon>Tracheophyta</taxon>
        <taxon>Spermatophyta</taxon>
        <taxon>Magnoliopsida</taxon>
        <taxon>Liliopsida</taxon>
        <taxon>Poales</taxon>
        <taxon>Poaceae</taxon>
        <taxon>PACMAD clade</taxon>
        <taxon>Panicoideae</taxon>
        <taxon>Panicodae</taxon>
        <taxon>Paniceae</taxon>
        <taxon>Melinidinae</taxon>
        <taxon>Urochloa</taxon>
    </lineage>
</organism>
<dbReference type="EMBL" id="OZ075146">
    <property type="protein sequence ID" value="CAL5052395.1"/>
    <property type="molecule type" value="Genomic_DNA"/>
</dbReference>
<dbReference type="Proteomes" id="UP001497457">
    <property type="component" value="Chromosome 36b"/>
</dbReference>
<keyword evidence="3" id="KW-1185">Reference proteome</keyword>
<dbReference type="SUPFAM" id="SSF63829">
    <property type="entry name" value="Calcium-dependent phosphotriesterase"/>
    <property type="match status" value="1"/>
</dbReference>
<accession>A0ABC9E649</accession>
<sequence length="755" mass="84484">MTQAAFSLFSRCFCRWHKPTSSPPTPRVSPGRDYASIPADDDGADGAAAAAWSLLVGVVSKFDDDSSLRLQRLRVARSWRVLGRSNDALEVLAEDVVDCTPSNTWPSIRAAAATRGPGGRSLSLSLFSRDFHLADFDKFEPPRSSPCPRCLAYRWAPTCRPSPITAGGELWAPYLTKIHGPSRLVMLRLDRDDDAGAGGRRRWVEVADLHLPHGRKGAYRSSSSQNPNPVFQGYAVVGHVILLSLYPCDIFFTFDCSTLTWAEVTTDEARRARYIPVQRRAVYVEEDDTIYSACAGHVYAYKLCARIMVSTSSTGWRRLPWFIVFALSYETKELGSSRIWVAGSCATFGWDVALHTTRRSSTGNCDAKHVLITTFRVTGDEREQKHFSGRCFIPDGIEVLHSTCRRLDLWPSKRNGSCSYFDFSILQESMKSSIMTTQQHLPKRLDRMGKFIGTPFRHAVMLEHSPIRISKTLYIVCQVASSAVVFETNILDGKFACQGKTLTPHCTVDLEPFIWDMDRPLPSQYVCVGKSIYVVSSKGDDICECSLDTMTPHHFPTRPVGNICLICKVGNNIVAITDTLQCVYSMSSKHGWLRHEASGIPGLERKVNLSGYVVLSDESFMVSDVDSSQCYLLDMRDNKWRSVMPYALQDRTEQQPNDWLEMAFLSERSVFVKGFIYTCSGGGLTAYELIEEGNSYYLGDGIDLKFPWSKSWEHERMCLDCIGEHTSSGAILFCVIPVNVIVQRATLLCVSLLSR</sequence>
<name>A0ABC9E649_9POAL</name>
<evidence type="ECO:0000256" key="1">
    <source>
        <dbReference type="SAM" id="MobiDB-lite"/>
    </source>
</evidence>
<protein>
    <submittedName>
        <fullName evidence="2">Uncharacterized protein</fullName>
    </submittedName>
</protein>
<proteinExistence type="predicted"/>
<gene>
    <name evidence="2" type="ORF">URODEC1_LOCUS92690</name>
</gene>
<evidence type="ECO:0000313" key="3">
    <source>
        <dbReference type="Proteomes" id="UP001497457"/>
    </source>
</evidence>
<feature type="region of interest" description="Disordered" evidence="1">
    <location>
        <begin position="19"/>
        <end position="40"/>
    </location>
</feature>